<dbReference type="RefSeq" id="WP_184330023.1">
    <property type="nucleotide sequence ID" value="NZ_JACHHZ010000001.1"/>
</dbReference>
<evidence type="ECO:0000259" key="3">
    <source>
        <dbReference type="PROSITE" id="PS50110"/>
    </source>
</evidence>
<name>A0A841HJ91_9GAMM</name>
<keyword evidence="6" id="KW-1185">Reference proteome</keyword>
<dbReference type="GO" id="GO:0000156">
    <property type="term" value="F:phosphorelay response regulator activity"/>
    <property type="evidence" value="ECO:0007669"/>
    <property type="project" value="InterPro"/>
</dbReference>
<dbReference type="Gene3D" id="2.40.50.1020">
    <property type="entry name" value="LytTr DNA-binding domain"/>
    <property type="match status" value="1"/>
</dbReference>
<gene>
    <name evidence="5" type="ORF">HNQ60_001134</name>
</gene>
<evidence type="ECO:0000256" key="2">
    <source>
        <dbReference type="PROSITE-ProRule" id="PRU00169"/>
    </source>
</evidence>
<dbReference type="AlphaFoldDB" id="A0A841HJ91"/>
<keyword evidence="2" id="KW-0597">Phosphoprotein</keyword>
<dbReference type="Pfam" id="PF00072">
    <property type="entry name" value="Response_reg"/>
    <property type="match status" value="1"/>
</dbReference>
<dbReference type="PROSITE" id="PS50930">
    <property type="entry name" value="HTH_LYTTR"/>
    <property type="match status" value="1"/>
</dbReference>
<sequence>MKIRTVIIDDEPWARKRIATLLGTEADFEILRACSTGDEAIEAISTLSPDVAFLDVQMSGLDGFDVIEAIGVDAMPIVVFATAHQEYALRAFDAQALDYLLKPFDEDRFRRALDRVRRELEKPAQARADLQEVMRAVRPERRRFLQRVVVTTAGRLVFLKATEIDWLEASGNYVTLHVGRETYLLRETLTAFDEKLDPEQFVRLHRSAIVNVERIRQLLPWSRGEQMAVLHDGTQLTIGRAFRPRLLGMMSNAIAGQ</sequence>
<dbReference type="InterPro" id="IPR011006">
    <property type="entry name" value="CheY-like_superfamily"/>
</dbReference>
<accession>A0A841HJ91</accession>
<dbReference type="SMART" id="SM00850">
    <property type="entry name" value="LytTR"/>
    <property type="match status" value="1"/>
</dbReference>
<keyword evidence="1" id="KW-0902">Two-component regulatory system</keyword>
<evidence type="ECO:0000313" key="6">
    <source>
        <dbReference type="Proteomes" id="UP000588068"/>
    </source>
</evidence>
<evidence type="ECO:0000313" key="5">
    <source>
        <dbReference type="EMBL" id="MBB6092288.1"/>
    </source>
</evidence>
<dbReference type="Gene3D" id="3.40.50.2300">
    <property type="match status" value="1"/>
</dbReference>
<dbReference type="Pfam" id="PF04397">
    <property type="entry name" value="LytTR"/>
    <property type="match status" value="1"/>
</dbReference>
<protein>
    <submittedName>
        <fullName evidence="5">Two-component system LytT family response regulator</fullName>
    </submittedName>
</protein>
<dbReference type="InterPro" id="IPR007492">
    <property type="entry name" value="LytTR_DNA-bd_dom"/>
</dbReference>
<dbReference type="GO" id="GO:0003677">
    <property type="term" value="F:DNA binding"/>
    <property type="evidence" value="ECO:0007669"/>
    <property type="project" value="InterPro"/>
</dbReference>
<dbReference type="EMBL" id="JACHHZ010000001">
    <property type="protein sequence ID" value="MBB6092288.1"/>
    <property type="molecule type" value="Genomic_DNA"/>
</dbReference>
<proteinExistence type="predicted"/>
<dbReference type="SUPFAM" id="SSF52172">
    <property type="entry name" value="CheY-like"/>
    <property type="match status" value="1"/>
</dbReference>
<dbReference type="InterPro" id="IPR046947">
    <property type="entry name" value="LytR-like"/>
</dbReference>
<feature type="domain" description="Response regulatory" evidence="3">
    <location>
        <begin position="4"/>
        <end position="117"/>
    </location>
</feature>
<feature type="modified residue" description="4-aspartylphosphate" evidence="2">
    <location>
        <position position="55"/>
    </location>
</feature>
<dbReference type="SMART" id="SM00448">
    <property type="entry name" value="REC"/>
    <property type="match status" value="1"/>
</dbReference>
<dbReference type="PROSITE" id="PS50110">
    <property type="entry name" value="RESPONSE_REGULATORY"/>
    <property type="match status" value="1"/>
</dbReference>
<dbReference type="Proteomes" id="UP000588068">
    <property type="component" value="Unassembled WGS sequence"/>
</dbReference>
<dbReference type="InterPro" id="IPR001789">
    <property type="entry name" value="Sig_transdc_resp-reg_receiver"/>
</dbReference>
<feature type="domain" description="HTH LytTR-type" evidence="4">
    <location>
        <begin position="148"/>
        <end position="252"/>
    </location>
</feature>
<evidence type="ECO:0000259" key="4">
    <source>
        <dbReference type="PROSITE" id="PS50930"/>
    </source>
</evidence>
<comment type="caution">
    <text evidence="5">The sequence shown here is derived from an EMBL/GenBank/DDBJ whole genome shotgun (WGS) entry which is preliminary data.</text>
</comment>
<reference evidence="5 6" key="1">
    <citation type="submission" date="2020-08" db="EMBL/GenBank/DDBJ databases">
        <title>Genomic Encyclopedia of Type Strains, Phase IV (KMG-IV): sequencing the most valuable type-strain genomes for metagenomic binning, comparative biology and taxonomic classification.</title>
        <authorList>
            <person name="Goeker M."/>
        </authorList>
    </citation>
    <scope>NUCLEOTIDE SEQUENCE [LARGE SCALE GENOMIC DNA]</scope>
    <source>
        <strain evidence="5 6">DSM 26723</strain>
    </source>
</reference>
<organism evidence="5 6">
    <name type="scientific">Povalibacter uvarum</name>
    <dbReference type="NCBI Taxonomy" id="732238"/>
    <lineage>
        <taxon>Bacteria</taxon>
        <taxon>Pseudomonadati</taxon>
        <taxon>Pseudomonadota</taxon>
        <taxon>Gammaproteobacteria</taxon>
        <taxon>Steroidobacterales</taxon>
        <taxon>Steroidobacteraceae</taxon>
        <taxon>Povalibacter</taxon>
    </lineage>
</organism>
<dbReference type="PANTHER" id="PTHR37299:SF1">
    <property type="entry name" value="STAGE 0 SPORULATION PROTEIN A HOMOLOG"/>
    <property type="match status" value="1"/>
</dbReference>
<dbReference type="PANTHER" id="PTHR37299">
    <property type="entry name" value="TRANSCRIPTIONAL REGULATOR-RELATED"/>
    <property type="match status" value="1"/>
</dbReference>
<evidence type="ECO:0000256" key="1">
    <source>
        <dbReference type="ARBA" id="ARBA00023012"/>
    </source>
</evidence>